<name>A0A1I5Z9S5_9BACT</name>
<sequence length="115" mass="12974">MGLFSKKTETTQTAQGKGWINYAWIVKHFGFLLFLAVLAIVYIANGHWADNTIRDINITQKQVKDMEYEYKNLKSLEMFRSRESQVTQAAAALGLKPGITPPVKLVADSVTIKKQ</sequence>
<accession>A0A1I5Z9S5</accession>
<keyword evidence="1" id="KW-0472">Membrane</keyword>
<keyword evidence="1" id="KW-1133">Transmembrane helix</keyword>
<dbReference type="EMBL" id="FOXQ01000018">
    <property type="protein sequence ID" value="SFQ53222.1"/>
    <property type="molecule type" value="Genomic_DNA"/>
</dbReference>
<evidence type="ECO:0000313" key="2">
    <source>
        <dbReference type="EMBL" id="SFQ53222.1"/>
    </source>
</evidence>
<organism evidence="2 3">
    <name type="scientific">Parafilimonas terrae</name>
    <dbReference type="NCBI Taxonomy" id="1465490"/>
    <lineage>
        <taxon>Bacteria</taxon>
        <taxon>Pseudomonadati</taxon>
        <taxon>Bacteroidota</taxon>
        <taxon>Chitinophagia</taxon>
        <taxon>Chitinophagales</taxon>
        <taxon>Chitinophagaceae</taxon>
        <taxon>Parafilimonas</taxon>
    </lineage>
</organism>
<dbReference type="Proteomes" id="UP000199031">
    <property type="component" value="Unassembled WGS sequence"/>
</dbReference>
<evidence type="ECO:0008006" key="4">
    <source>
        <dbReference type="Google" id="ProtNLM"/>
    </source>
</evidence>
<proteinExistence type="predicted"/>
<dbReference type="Pfam" id="PF19579">
    <property type="entry name" value="FtsL_2"/>
    <property type="match status" value="1"/>
</dbReference>
<dbReference type="STRING" id="1465490.SAMN05444277_11822"/>
<reference evidence="2 3" key="1">
    <citation type="submission" date="2016-10" db="EMBL/GenBank/DDBJ databases">
        <authorList>
            <person name="de Groot N.N."/>
        </authorList>
    </citation>
    <scope>NUCLEOTIDE SEQUENCE [LARGE SCALE GENOMIC DNA]</scope>
    <source>
        <strain evidence="2 3">DSM 28286</strain>
    </source>
</reference>
<protein>
    <recommendedName>
        <fullName evidence="4">Cell division protein FtsL</fullName>
    </recommendedName>
</protein>
<dbReference type="RefSeq" id="WP_245751522.1">
    <property type="nucleotide sequence ID" value="NZ_FOXQ01000018.1"/>
</dbReference>
<evidence type="ECO:0000256" key="1">
    <source>
        <dbReference type="SAM" id="Phobius"/>
    </source>
</evidence>
<gene>
    <name evidence="2" type="ORF">SAMN05444277_11822</name>
</gene>
<feature type="transmembrane region" description="Helical" evidence="1">
    <location>
        <begin position="20"/>
        <end position="44"/>
    </location>
</feature>
<evidence type="ECO:0000313" key="3">
    <source>
        <dbReference type="Proteomes" id="UP000199031"/>
    </source>
</evidence>
<keyword evidence="3" id="KW-1185">Reference proteome</keyword>
<dbReference type="InterPro" id="IPR045755">
    <property type="entry name" value="FtsL-like"/>
</dbReference>
<keyword evidence="1" id="KW-0812">Transmembrane</keyword>
<dbReference type="AlphaFoldDB" id="A0A1I5Z9S5"/>